<evidence type="ECO:0000313" key="2">
    <source>
        <dbReference type="Proteomes" id="UP001377168"/>
    </source>
</evidence>
<accession>A0ACC6PKN6</accession>
<gene>
    <name evidence="1" type="ORF">WKI67_00415</name>
</gene>
<dbReference type="Proteomes" id="UP001377168">
    <property type="component" value="Unassembled WGS sequence"/>
</dbReference>
<organism evidence="1 2">
    <name type="scientific">Streptomyces achmelvichensis</name>
    <dbReference type="NCBI Taxonomy" id="3134111"/>
    <lineage>
        <taxon>Bacteria</taxon>
        <taxon>Bacillati</taxon>
        <taxon>Actinomycetota</taxon>
        <taxon>Actinomycetes</taxon>
        <taxon>Kitasatosporales</taxon>
        <taxon>Streptomycetaceae</taxon>
        <taxon>Streptomyces</taxon>
    </lineage>
</organism>
<protein>
    <submittedName>
        <fullName evidence="1">Uncharacterized protein</fullName>
    </submittedName>
</protein>
<name>A0ACC6PKN6_9ACTN</name>
<proteinExistence type="predicted"/>
<keyword evidence="2" id="KW-1185">Reference proteome</keyword>
<comment type="caution">
    <text evidence="1">The sequence shown here is derived from an EMBL/GenBank/DDBJ whole genome shotgun (WGS) entry which is preliminary data.</text>
</comment>
<reference evidence="1" key="1">
    <citation type="submission" date="2024-03" db="EMBL/GenBank/DDBJ databases">
        <title>Novel Streptomyces species of biotechnological and ecological value are a feature of Machair soil.</title>
        <authorList>
            <person name="Prole J.R."/>
            <person name="Goodfellow M."/>
            <person name="Allenby N."/>
            <person name="Ward A.C."/>
        </authorList>
    </citation>
    <scope>NUCLEOTIDE SEQUENCE</scope>
    <source>
        <strain evidence="1">MS2.AVA.5</strain>
    </source>
</reference>
<evidence type="ECO:0000313" key="1">
    <source>
        <dbReference type="EMBL" id="MEJ8631967.1"/>
    </source>
</evidence>
<sequence>MPDVQHPAPTAAGIFHRLDAEWAVLCADVDVQAVVTDWLMTDRLADAVTDAVTDAQVRALGPAQLLAVLRPRGGRRTHELTDAVLRTLLRRAAGRDRSATLAARIVVQAMIPAAVRITRGQVRPSSGRPFDDVGHMTVAALFEVARSGRIHTRPGRPAANLTLDTLRHLCRNLAAEREERGEDLTLAEELPDSAPGPAEVAEAKATGAAAAAAGLQPAGPLTESEADRARLDLLELVLDAMETGTLSPNDGRAIAWHYATDPVPDSTAASRAGTTAGAWQRRRSRALTRLTASLQLRPAA</sequence>
<dbReference type="EMBL" id="JBBKAJ010000002">
    <property type="protein sequence ID" value="MEJ8631967.1"/>
    <property type="molecule type" value="Genomic_DNA"/>
</dbReference>